<gene>
    <name evidence="8" type="primary">LOC106474253</name>
</gene>
<feature type="domain" description="CBS" evidence="6">
    <location>
        <begin position="186"/>
        <end position="248"/>
    </location>
</feature>
<comment type="similarity">
    <text evidence="1">Belongs to the 5'-AMP-activated protein kinase gamma subunit family.</text>
</comment>
<keyword evidence="3 5" id="KW-0129">CBS domain</keyword>
<feature type="domain" description="CBS" evidence="6">
    <location>
        <begin position="260"/>
        <end position="317"/>
    </location>
</feature>
<dbReference type="GeneID" id="106474253"/>
<evidence type="ECO:0000256" key="4">
    <source>
        <dbReference type="ARBA" id="ARBA00025878"/>
    </source>
</evidence>
<dbReference type="PROSITE" id="PS51371">
    <property type="entry name" value="CBS"/>
    <property type="match status" value="4"/>
</dbReference>
<evidence type="ECO:0000256" key="2">
    <source>
        <dbReference type="ARBA" id="ARBA00022737"/>
    </source>
</evidence>
<protein>
    <submittedName>
        <fullName evidence="8">5'-AMP-activated protein kinase subunit gamma-2-like</fullName>
    </submittedName>
</protein>
<evidence type="ECO:0000313" key="8">
    <source>
        <dbReference type="RefSeq" id="XP_013790396.2"/>
    </source>
</evidence>
<dbReference type="InterPro" id="IPR046342">
    <property type="entry name" value="CBS_dom_sf"/>
</dbReference>
<dbReference type="SUPFAM" id="SSF54631">
    <property type="entry name" value="CBS-domain pair"/>
    <property type="match status" value="2"/>
</dbReference>
<evidence type="ECO:0000256" key="1">
    <source>
        <dbReference type="ARBA" id="ARBA00006750"/>
    </source>
</evidence>
<evidence type="ECO:0000259" key="6">
    <source>
        <dbReference type="PROSITE" id="PS51371"/>
    </source>
</evidence>
<evidence type="ECO:0000313" key="7">
    <source>
        <dbReference type="Proteomes" id="UP000694941"/>
    </source>
</evidence>
<organism evidence="7 8">
    <name type="scientific">Limulus polyphemus</name>
    <name type="common">Atlantic horseshoe crab</name>
    <dbReference type="NCBI Taxonomy" id="6850"/>
    <lineage>
        <taxon>Eukaryota</taxon>
        <taxon>Metazoa</taxon>
        <taxon>Ecdysozoa</taxon>
        <taxon>Arthropoda</taxon>
        <taxon>Chelicerata</taxon>
        <taxon>Merostomata</taxon>
        <taxon>Xiphosura</taxon>
        <taxon>Limulidae</taxon>
        <taxon>Limulus</taxon>
    </lineage>
</organism>
<evidence type="ECO:0000256" key="5">
    <source>
        <dbReference type="PROSITE-ProRule" id="PRU00703"/>
    </source>
</evidence>
<comment type="subunit">
    <text evidence="4">AMPK is a heterotrimer of an alpha catalytic subunit (PRKAA1 or PRKAA2), a beta (PRKAB1 or PRKAB2) and a gamma non-catalytic subunits (PRKAG1, PRKAG2 or PRKAG3). Interacts with FNIP1 and FNIP2.</text>
</comment>
<keyword evidence="7" id="KW-1185">Reference proteome</keyword>
<evidence type="ECO:0000256" key="3">
    <source>
        <dbReference type="ARBA" id="ARBA00023122"/>
    </source>
</evidence>
<dbReference type="CDD" id="cd04618">
    <property type="entry name" value="CBS_euAMPK_gamma-like_repeat1"/>
    <property type="match status" value="1"/>
</dbReference>
<feature type="domain" description="CBS" evidence="6">
    <location>
        <begin position="30"/>
        <end position="92"/>
    </location>
</feature>
<dbReference type="SMART" id="SM00116">
    <property type="entry name" value="CBS"/>
    <property type="match status" value="4"/>
</dbReference>
<keyword evidence="2" id="KW-0677">Repeat</keyword>
<dbReference type="InterPro" id="IPR050511">
    <property type="entry name" value="AMPK_gamma/SDS23_families"/>
</dbReference>
<dbReference type="Pfam" id="PF00571">
    <property type="entry name" value="CBS"/>
    <property type="match status" value="3"/>
</dbReference>
<sequence>MVEKIDIEDLGGNEELMFVKFFQHFHCYDIIPISAKLVVFDTQLLVKRAFFALVENGARAAPLWDSTKHQFVGMLTITDFIHILRTYYKSPLVHMEELEEHKLETWRNVLETKVKPLYSIGPEASLYEAIKTLIHEKVHRLPVIDPLTGNVLYVLTHKRILKFLFLYMSDLPSPSYLSKTLKNLKIGTYENIATIKESTPVIMALNQFIERRVSALPIVNDKAKVVDIYAKFDVIYLAAERTYNNLDVTVKKALQYRSECFEGVLKCKVDDTLKAVLEKMVDSEVHRLVIVDQEDRVVGIISLSDILKFLVLHPAGEKTKL</sequence>
<dbReference type="RefSeq" id="XP_013790396.2">
    <property type="nucleotide sequence ID" value="XM_013934942.2"/>
</dbReference>
<dbReference type="Gene3D" id="3.10.580.10">
    <property type="entry name" value="CBS-domain"/>
    <property type="match status" value="2"/>
</dbReference>
<reference evidence="8" key="1">
    <citation type="submission" date="2025-08" db="UniProtKB">
        <authorList>
            <consortium name="RefSeq"/>
        </authorList>
    </citation>
    <scope>IDENTIFICATION</scope>
    <source>
        <tissue evidence="8">Muscle</tissue>
    </source>
</reference>
<dbReference type="InterPro" id="IPR000644">
    <property type="entry name" value="CBS_dom"/>
</dbReference>
<name>A0ABM1BX81_LIMPO</name>
<proteinExistence type="inferred from homology"/>
<dbReference type="PANTHER" id="PTHR13780">
    <property type="entry name" value="AMP-ACTIVATED PROTEIN KINASE, GAMMA REGULATORY SUBUNIT"/>
    <property type="match status" value="1"/>
</dbReference>
<dbReference type="PANTHER" id="PTHR13780:SF35">
    <property type="entry name" value="LD22662P"/>
    <property type="match status" value="1"/>
</dbReference>
<dbReference type="CDD" id="cd04641">
    <property type="entry name" value="CBS_euAMPK_gamma-like_repeat2"/>
    <property type="match status" value="1"/>
</dbReference>
<accession>A0ABM1BX81</accession>
<feature type="domain" description="CBS" evidence="6">
    <location>
        <begin position="111"/>
        <end position="171"/>
    </location>
</feature>
<dbReference type="Proteomes" id="UP000694941">
    <property type="component" value="Unplaced"/>
</dbReference>